<organism evidence="3 4">
    <name type="scientific">Candidatus Altarchaeum hamiconexum</name>
    <dbReference type="NCBI Taxonomy" id="1803513"/>
    <lineage>
        <taxon>Archaea</taxon>
        <taxon>Candidatus Altarchaeota</taxon>
        <taxon>Candidatus Altiarchaeia</taxon>
        <taxon>Candidatus Altarchaeales</taxon>
        <taxon>Candidatus Altarchaeaceae</taxon>
        <taxon>Candidatus Altarchaeum</taxon>
    </lineage>
</organism>
<proteinExistence type="predicted"/>
<dbReference type="EMBL" id="JAACVF010000042">
    <property type="protein sequence ID" value="NCN64789.1"/>
    <property type="molecule type" value="Genomic_DNA"/>
</dbReference>
<reference evidence="3" key="1">
    <citation type="submission" date="2019-11" db="EMBL/GenBank/DDBJ databases">
        <title>Lipid analysis of CO2-rich subsurface aquifers suggests an autotrophy-based deep biosphere with lysolipids enriched in CPR bacteria.</title>
        <authorList>
            <person name="Probst A.J."/>
            <person name="Elling F.J."/>
            <person name="Castelle C.J."/>
            <person name="Zhu Q."/>
            <person name="Elvert M."/>
            <person name="Birarda G."/>
            <person name="Holman H.-Y."/>
            <person name="Lane K.R."/>
            <person name="Ladd B."/>
            <person name="Ryan M.C."/>
            <person name="Woyke T."/>
            <person name="Hinrichs K.-U."/>
            <person name="Banfield J.F."/>
        </authorList>
    </citation>
    <scope>NUCLEOTIDE SEQUENCE</scope>
    <source>
        <strain evidence="2">CG_2015-01_33_1645</strain>
        <strain evidence="3">CG_2015-04_33_537</strain>
    </source>
</reference>
<dbReference type="AlphaFoldDB" id="A0A8J8CFH3"/>
<dbReference type="EMBL" id="JAACQH010000011">
    <property type="protein sequence ID" value="NCS90934.1"/>
    <property type="molecule type" value="Genomic_DNA"/>
</dbReference>
<accession>A0A8J8CFH3</accession>
<name>A0A8J8CFH3_9ARCH</name>
<comment type="caution">
    <text evidence="3">The sequence shown here is derived from an EMBL/GenBank/DDBJ whole genome shotgun (WGS) entry which is preliminary data.</text>
</comment>
<evidence type="ECO:0008006" key="5">
    <source>
        <dbReference type="Google" id="ProtNLM"/>
    </source>
</evidence>
<dbReference type="Proteomes" id="UP000738826">
    <property type="component" value="Unassembled WGS sequence"/>
</dbReference>
<evidence type="ECO:0000313" key="2">
    <source>
        <dbReference type="EMBL" id="NCN64789.1"/>
    </source>
</evidence>
<feature type="region of interest" description="Disordered" evidence="1">
    <location>
        <begin position="98"/>
        <end position="138"/>
    </location>
</feature>
<dbReference type="Gene3D" id="1.20.5.420">
    <property type="entry name" value="Immunoglobulin FC, subunit C"/>
    <property type="match status" value="1"/>
</dbReference>
<gene>
    <name evidence="3" type="ORF">GW779_00705</name>
    <name evidence="2" type="ORF">GW910_01760</name>
</gene>
<evidence type="ECO:0000256" key="1">
    <source>
        <dbReference type="SAM" id="MobiDB-lite"/>
    </source>
</evidence>
<feature type="compositionally biased region" description="Basic and acidic residues" evidence="1">
    <location>
        <begin position="101"/>
        <end position="128"/>
    </location>
</feature>
<evidence type="ECO:0000313" key="4">
    <source>
        <dbReference type="Proteomes" id="UP000738826"/>
    </source>
</evidence>
<sequence>MAYKREEEKFKVIAKERVEILFGLAKTVAGESAKEYVKSALRIAKFCNLRLGKKKALFCGQCLTFFSSENSRVRLNPDKKRTEILCLNCGHKRFYGYGMEKNTDGGDERTEGTKERMDRKKEWTERKNGQKYNNYSKS</sequence>
<dbReference type="Gene3D" id="6.20.50.20">
    <property type="match status" value="1"/>
</dbReference>
<protein>
    <recommendedName>
        <fullName evidence="5">RNase P component 4</fullName>
    </recommendedName>
</protein>
<evidence type="ECO:0000313" key="3">
    <source>
        <dbReference type="EMBL" id="NCS90934.1"/>
    </source>
</evidence>
<dbReference type="Proteomes" id="UP000768163">
    <property type="component" value="Unassembled WGS sequence"/>
</dbReference>